<accession>H0E053</accession>
<organism evidence="3 4">
    <name type="scientific">Patulibacter medicamentivorans</name>
    <dbReference type="NCBI Taxonomy" id="1097667"/>
    <lineage>
        <taxon>Bacteria</taxon>
        <taxon>Bacillati</taxon>
        <taxon>Actinomycetota</taxon>
        <taxon>Thermoleophilia</taxon>
        <taxon>Solirubrobacterales</taxon>
        <taxon>Patulibacteraceae</taxon>
        <taxon>Patulibacter</taxon>
    </lineage>
</organism>
<evidence type="ECO:0000259" key="2">
    <source>
        <dbReference type="Pfam" id="PF09995"/>
    </source>
</evidence>
<name>H0E053_9ACTN</name>
<sequence>MSRDLDPAPSVPQSDGPAPPATVAEPSERPDGGPEGAARLAPPPRVVPAGQRGPLGPDAIVWRQTQEWRMLAGAGTALLLQVAHPAVGAAVGEFSTYRERPWHRLHKTMELVFGGIVFDIGGRHEQGYRIHALHNKLEGVDMRGRRYHAQEPDGFFWVLATLIQVGVEMSELVGPPVRPHERPRLYAEWLEVGRILGLQDHQMPADLPAFQRYWAEMLHDGLDRNRTVDEVLATVARPAAPPGLPVPEPLWRLTAGAVGGRALGTLTLGLLPPELRRRWQLPWSRARELELQALGRSIRTLFPLLPRRARVHHWAAPAVLGRGR</sequence>
<dbReference type="InterPro" id="IPR018713">
    <property type="entry name" value="MPAB/Lcp_cat_dom"/>
</dbReference>
<dbReference type="PANTHER" id="PTHR36151:SF3">
    <property type="entry name" value="ER-BOUND OXYGENASE MPAB_MPAB'_RUBBER OXYGENASE CATALYTIC DOMAIN-CONTAINING PROTEIN"/>
    <property type="match status" value="1"/>
</dbReference>
<dbReference type="EMBL" id="AGUD01000005">
    <property type="protein sequence ID" value="EHN12948.1"/>
    <property type="molecule type" value="Genomic_DNA"/>
</dbReference>
<dbReference type="PANTHER" id="PTHR36151">
    <property type="entry name" value="BLR2777 PROTEIN"/>
    <property type="match status" value="1"/>
</dbReference>
<evidence type="ECO:0000313" key="3">
    <source>
        <dbReference type="EMBL" id="EHN12948.1"/>
    </source>
</evidence>
<reference evidence="3 4" key="1">
    <citation type="journal article" date="2013" name="Biodegradation">
        <title>Quantitative proteomic analysis of ibuprofen-degrading Patulibacter sp. strain I11.</title>
        <authorList>
            <person name="Almeida B."/>
            <person name="Kjeldal H."/>
            <person name="Lolas I."/>
            <person name="Knudsen A.D."/>
            <person name="Carvalho G."/>
            <person name="Nielsen K.L."/>
            <person name="Barreto Crespo M.T."/>
            <person name="Stensballe A."/>
            <person name="Nielsen J.L."/>
        </authorList>
    </citation>
    <scope>NUCLEOTIDE SEQUENCE [LARGE SCALE GENOMIC DNA]</scope>
    <source>
        <strain evidence="3 4">I11</strain>
    </source>
</reference>
<proteinExistence type="predicted"/>
<keyword evidence="4" id="KW-1185">Reference proteome</keyword>
<feature type="domain" description="ER-bound oxygenase mpaB/mpaB'/Rubber oxygenase catalytic" evidence="2">
    <location>
        <begin position="62"/>
        <end position="299"/>
    </location>
</feature>
<evidence type="ECO:0000313" key="4">
    <source>
        <dbReference type="Proteomes" id="UP000005143"/>
    </source>
</evidence>
<dbReference type="AlphaFoldDB" id="H0E053"/>
<protein>
    <recommendedName>
        <fullName evidence="2">ER-bound oxygenase mpaB/mpaB'/Rubber oxygenase catalytic domain-containing protein</fullName>
    </recommendedName>
</protein>
<dbReference type="Pfam" id="PF09995">
    <property type="entry name" value="MPAB_Lcp_cat"/>
    <property type="match status" value="1"/>
</dbReference>
<dbReference type="PATRIC" id="fig|1097667.3.peg.158"/>
<dbReference type="Proteomes" id="UP000005143">
    <property type="component" value="Unassembled WGS sequence"/>
</dbReference>
<dbReference type="GO" id="GO:0016491">
    <property type="term" value="F:oxidoreductase activity"/>
    <property type="evidence" value="ECO:0007669"/>
    <property type="project" value="InterPro"/>
</dbReference>
<comment type="caution">
    <text evidence="3">The sequence shown here is derived from an EMBL/GenBank/DDBJ whole genome shotgun (WGS) entry which is preliminary data.</text>
</comment>
<gene>
    <name evidence="3" type="ORF">PAI11_01590</name>
</gene>
<feature type="region of interest" description="Disordered" evidence="1">
    <location>
        <begin position="1"/>
        <end position="54"/>
    </location>
</feature>
<evidence type="ECO:0000256" key="1">
    <source>
        <dbReference type="SAM" id="MobiDB-lite"/>
    </source>
</evidence>
<dbReference type="RefSeq" id="WP_007569825.1">
    <property type="nucleotide sequence ID" value="NZ_AGUD01000005.1"/>
</dbReference>
<dbReference type="OrthoDB" id="3456672at2"/>